<organism evidence="3 4">
    <name type="scientific">Pyrrhoderma noxium</name>
    <dbReference type="NCBI Taxonomy" id="2282107"/>
    <lineage>
        <taxon>Eukaryota</taxon>
        <taxon>Fungi</taxon>
        <taxon>Dikarya</taxon>
        <taxon>Basidiomycota</taxon>
        <taxon>Agaricomycotina</taxon>
        <taxon>Agaricomycetes</taxon>
        <taxon>Hymenochaetales</taxon>
        <taxon>Hymenochaetaceae</taxon>
        <taxon>Pyrrhoderma</taxon>
    </lineage>
</organism>
<dbReference type="OrthoDB" id="2344312at2759"/>
<dbReference type="InterPro" id="IPR057514">
    <property type="entry name" value="NTF2_SigF"/>
</dbReference>
<dbReference type="PANTHER" id="PTHR35393:SF1">
    <property type="entry name" value="SNOAL-LIKE DOMAIN-CONTAINING PROTEIN"/>
    <property type="match status" value="1"/>
</dbReference>
<dbReference type="AlphaFoldDB" id="A0A286U596"/>
<dbReference type="Pfam" id="PF24840">
    <property type="entry name" value="NTF2_SigF"/>
    <property type="match status" value="1"/>
</dbReference>
<dbReference type="EMBL" id="NBII01000011">
    <property type="protein sequence ID" value="PAV14760.1"/>
    <property type="molecule type" value="Genomic_DNA"/>
</dbReference>
<dbReference type="PANTHER" id="PTHR35393">
    <property type="entry name" value="CHROMOSOME 1, WHOLE GENOME SHOTGUN SEQUENCE"/>
    <property type="match status" value="1"/>
</dbReference>
<sequence length="263" mass="30146">MEDPRTELEPAVNAFLLRIFTGTQDTAIETFFTPDAGLIHPLCFIPRSRGSDHGTRSPYMQCSRDRIKTVYRWYREISPNLGAEIGSFAYDDKNHVAYFHLTQIFRMFISPFKEIPIRLVVKLSLEKSRLDGKYYICQQEDFYQPEDILQLTLPFLVPLFMRLKYLVAVPIEPKKTLSPFSPFRLLSAVAALIWALACFLALILGWVCQRMYRLKESFRGDSGHQGDIQGKGVSTIKAKRIDISIRGLQIETPGASVSFGRRK</sequence>
<evidence type="ECO:0000256" key="1">
    <source>
        <dbReference type="SAM" id="Phobius"/>
    </source>
</evidence>
<dbReference type="Proteomes" id="UP000217199">
    <property type="component" value="Unassembled WGS sequence"/>
</dbReference>
<keyword evidence="4" id="KW-1185">Reference proteome</keyword>
<dbReference type="InParanoid" id="A0A286U596"/>
<keyword evidence="1" id="KW-0472">Membrane</keyword>
<reference evidence="3 4" key="1">
    <citation type="journal article" date="2017" name="Mol. Ecol.">
        <title>Comparative and population genomic landscape of Phellinus noxius: A hypervariable fungus causing root rot in trees.</title>
        <authorList>
            <person name="Chung C.L."/>
            <person name="Lee T.J."/>
            <person name="Akiba M."/>
            <person name="Lee H.H."/>
            <person name="Kuo T.H."/>
            <person name="Liu D."/>
            <person name="Ke H.M."/>
            <person name="Yokoi T."/>
            <person name="Roa M.B."/>
            <person name="Lu M.J."/>
            <person name="Chang Y.Y."/>
            <person name="Ann P.J."/>
            <person name="Tsai J.N."/>
            <person name="Chen C.Y."/>
            <person name="Tzean S.S."/>
            <person name="Ota Y."/>
            <person name="Hattori T."/>
            <person name="Sahashi N."/>
            <person name="Liou R.F."/>
            <person name="Kikuchi T."/>
            <person name="Tsai I.J."/>
        </authorList>
    </citation>
    <scope>NUCLEOTIDE SEQUENCE [LARGE SCALE GENOMIC DNA]</scope>
    <source>
        <strain evidence="3 4">FFPRI411160</strain>
    </source>
</reference>
<feature type="transmembrane region" description="Helical" evidence="1">
    <location>
        <begin position="185"/>
        <end position="208"/>
    </location>
</feature>
<dbReference type="STRING" id="2282107.A0A286U596"/>
<evidence type="ECO:0000313" key="3">
    <source>
        <dbReference type="EMBL" id="PAV14760.1"/>
    </source>
</evidence>
<name>A0A286U596_9AGAM</name>
<accession>A0A286U596</accession>
<protein>
    <recommendedName>
        <fullName evidence="2">SigF-like NTF2-like domain-containing protein</fullName>
    </recommendedName>
</protein>
<proteinExistence type="predicted"/>
<feature type="domain" description="SigF-like NTF2-like" evidence="2">
    <location>
        <begin position="1"/>
        <end position="169"/>
    </location>
</feature>
<evidence type="ECO:0000313" key="4">
    <source>
        <dbReference type="Proteomes" id="UP000217199"/>
    </source>
</evidence>
<keyword evidence="1" id="KW-0812">Transmembrane</keyword>
<keyword evidence="1" id="KW-1133">Transmembrane helix</keyword>
<comment type="caution">
    <text evidence="3">The sequence shown here is derived from an EMBL/GenBank/DDBJ whole genome shotgun (WGS) entry which is preliminary data.</text>
</comment>
<evidence type="ECO:0000259" key="2">
    <source>
        <dbReference type="Pfam" id="PF24840"/>
    </source>
</evidence>
<gene>
    <name evidence="3" type="ORF">PNOK_0931300</name>
</gene>